<proteinExistence type="predicted"/>
<feature type="compositionally biased region" description="Basic and acidic residues" evidence="1">
    <location>
        <begin position="178"/>
        <end position="190"/>
    </location>
</feature>
<feature type="region of interest" description="Disordered" evidence="1">
    <location>
        <begin position="159"/>
        <end position="190"/>
    </location>
</feature>
<feature type="compositionally biased region" description="Polar residues" evidence="1">
    <location>
        <begin position="159"/>
        <end position="172"/>
    </location>
</feature>
<keyword evidence="3" id="KW-1185">Reference proteome</keyword>
<comment type="caution">
    <text evidence="2">The sequence shown here is derived from an EMBL/GenBank/DDBJ whole genome shotgun (WGS) entry which is preliminary data.</text>
</comment>
<organism evidence="2 3">
    <name type="scientific">Suillus fuscotomentosus</name>
    <dbReference type="NCBI Taxonomy" id="1912939"/>
    <lineage>
        <taxon>Eukaryota</taxon>
        <taxon>Fungi</taxon>
        <taxon>Dikarya</taxon>
        <taxon>Basidiomycota</taxon>
        <taxon>Agaricomycotina</taxon>
        <taxon>Agaricomycetes</taxon>
        <taxon>Agaricomycetidae</taxon>
        <taxon>Boletales</taxon>
        <taxon>Suillineae</taxon>
        <taxon>Suillaceae</taxon>
        <taxon>Suillus</taxon>
    </lineage>
</organism>
<sequence>MDESKEREEGIDMVKDDKLDTYVHNQKRPDHRFGSFSTGNLRGWMEAPDMGVILKESSDWTWDGHHSLARRSRNTPNVLPEVQPSCQYKRAQQNWNTQVSVFVCQQSAKTECHSVNIFIFRAAEIEGSTRTNLKKQLTVGRAHLNSDFQAFRLTGKTPYSRTTSESAGQSHYRNFGNRLREGRTRSSPELRVSDTRALGLNGSYGVGLGDSEVDPRNQHSWRLVMLANRDRL</sequence>
<dbReference type="AlphaFoldDB" id="A0AAD4HEL5"/>
<dbReference type="EMBL" id="JABBWK010000075">
    <property type="protein sequence ID" value="KAG1894765.1"/>
    <property type="molecule type" value="Genomic_DNA"/>
</dbReference>
<accession>A0AAD4HEL5</accession>
<dbReference type="Proteomes" id="UP001195769">
    <property type="component" value="Unassembled WGS sequence"/>
</dbReference>
<dbReference type="GeneID" id="64660040"/>
<reference evidence="2" key="1">
    <citation type="journal article" date="2020" name="New Phytol.">
        <title>Comparative genomics reveals dynamic genome evolution in host specialist ectomycorrhizal fungi.</title>
        <authorList>
            <person name="Lofgren L.A."/>
            <person name="Nguyen N.H."/>
            <person name="Vilgalys R."/>
            <person name="Ruytinx J."/>
            <person name="Liao H.L."/>
            <person name="Branco S."/>
            <person name="Kuo A."/>
            <person name="LaButti K."/>
            <person name="Lipzen A."/>
            <person name="Andreopoulos W."/>
            <person name="Pangilinan J."/>
            <person name="Riley R."/>
            <person name="Hundley H."/>
            <person name="Na H."/>
            <person name="Barry K."/>
            <person name="Grigoriev I.V."/>
            <person name="Stajich J.E."/>
            <person name="Kennedy P.G."/>
        </authorList>
    </citation>
    <scope>NUCLEOTIDE SEQUENCE</scope>
    <source>
        <strain evidence="2">FC203</strain>
    </source>
</reference>
<evidence type="ECO:0000313" key="2">
    <source>
        <dbReference type="EMBL" id="KAG1894765.1"/>
    </source>
</evidence>
<name>A0AAD4HEL5_9AGAM</name>
<gene>
    <name evidence="2" type="ORF">F5891DRAFT_1175930</name>
</gene>
<dbReference type="RefSeq" id="XP_041220341.1">
    <property type="nucleotide sequence ID" value="XM_041365742.1"/>
</dbReference>
<protein>
    <submittedName>
        <fullName evidence="2">Uncharacterized protein</fullName>
    </submittedName>
</protein>
<evidence type="ECO:0000256" key="1">
    <source>
        <dbReference type="SAM" id="MobiDB-lite"/>
    </source>
</evidence>
<evidence type="ECO:0000313" key="3">
    <source>
        <dbReference type="Proteomes" id="UP001195769"/>
    </source>
</evidence>